<dbReference type="Proteomes" id="UP000187209">
    <property type="component" value="Unassembled WGS sequence"/>
</dbReference>
<sequence length="198" mass="23930">MLKGDWKAMSGWKGFLSFFKSFSPSYNKSYVSKNREEKLLLYYQMQRLIRDSCTTFGQKETKKAEFAYYFREAKKLRDSKDIDYFLDVMQHVKMRLEKGQYPPFPRFMPTVFARSLLKDTLYYRKYIWNINKDDLILEPGQDPLRQPFMEPRQYSSDIIKDEDYYKQIKTGIEFSDEEDLFQKSDKNLISQNSKTFNQ</sequence>
<proteinExistence type="predicted"/>
<protein>
    <submittedName>
        <fullName evidence="1">Uncharacterized protein</fullName>
    </submittedName>
</protein>
<comment type="caution">
    <text evidence="1">The sequence shown here is derived from an EMBL/GenBank/DDBJ whole genome shotgun (WGS) entry which is preliminary data.</text>
</comment>
<gene>
    <name evidence="1" type="ORF">SteCoe_10327</name>
</gene>
<evidence type="ECO:0000313" key="1">
    <source>
        <dbReference type="EMBL" id="OMJ87846.1"/>
    </source>
</evidence>
<accession>A0A1R2CFY1</accession>
<name>A0A1R2CFY1_9CILI</name>
<dbReference type="AlphaFoldDB" id="A0A1R2CFY1"/>
<dbReference type="EMBL" id="MPUH01000166">
    <property type="protein sequence ID" value="OMJ87846.1"/>
    <property type="molecule type" value="Genomic_DNA"/>
</dbReference>
<organism evidence="1 2">
    <name type="scientific">Stentor coeruleus</name>
    <dbReference type="NCBI Taxonomy" id="5963"/>
    <lineage>
        <taxon>Eukaryota</taxon>
        <taxon>Sar</taxon>
        <taxon>Alveolata</taxon>
        <taxon>Ciliophora</taxon>
        <taxon>Postciliodesmatophora</taxon>
        <taxon>Heterotrichea</taxon>
        <taxon>Heterotrichida</taxon>
        <taxon>Stentoridae</taxon>
        <taxon>Stentor</taxon>
    </lineage>
</organism>
<dbReference type="OrthoDB" id="10458437at2759"/>
<reference evidence="1 2" key="1">
    <citation type="submission" date="2016-11" db="EMBL/GenBank/DDBJ databases">
        <title>The macronuclear genome of Stentor coeruleus: a giant cell with tiny introns.</title>
        <authorList>
            <person name="Slabodnick M."/>
            <person name="Ruby J.G."/>
            <person name="Reiff S.B."/>
            <person name="Swart E.C."/>
            <person name="Gosai S."/>
            <person name="Prabakaran S."/>
            <person name="Witkowska E."/>
            <person name="Larue G.E."/>
            <person name="Fisher S."/>
            <person name="Freeman R.M."/>
            <person name="Gunawardena J."/>
            <person name="Chu W."/>
            <person name="Stover N.A."/>
            <person name="Gregory B.D."/>
            <person name="Nowacki M."/>
            <person name="Derisi J."/>
            <person name="Roy S.W."/>
            <person name="Marshall W.F."/>
            <person name="Sood P."/>
        </authorList>
    </citation>
    <scope>NUCLEOTIDE SEQUENCE [LARGE SCALE GENOMIC DNA]</scope>
    <source>
        <strain evidence="1">WM001</strain>
    </source>
</reference>
<keyword evidence="2" id="KW-1185">Reference proteome</keyword>
<evidence type="ECO:0000313" key="2">
    <source>
        <dbReference type="Proteomes" id="UP000187209"/>
    </source>
</evidence>